<dbReference type="InterPro" id="IPR039361">
    <property type="entry name" value="Cyclin"/>
</dbReference>
<dbReference type="InterPro" id="IPR013763">
    <property type="entry name" value="Cyclin-like_dom"/>
</dbReference>
<dbReference type="Gene3D" id="1.10.472.10">
    <property type="entry name" value="Cyclin-like"/>
    <property type="match status" value="1"/>
</dbReference>
<feature type="domain" description="Cyclin-like" evidence="3">
    <location>
        <begin position="266"/>
        <end position="351"/>
    </location>
</feature>
<dbReference type="PANTHER" id="PTHR10177">
    <property type="entry name" value="CYCLINS"/>
    <property type="match status" value="1"/>
</dbReference>
<keyword evidence="1" id="KW-0195">Cyclin</keyword>
<reference evidence="4" key="1">
    <citation type="submission" date="2023-07" db="EMBL/GenBank/DDBJ databases">
        <authorList>
            <consortium name="AG Swart"/>
            <person name="Singh M."/>
            <person name="Singh A."/>
            <person name="Seah K."/>
            <person name="Emmerich C."/>
        </authorList>
    </citation>
    <scope>NUCLEOTIDE SEQUENCE</scope>
    <source>
        <strain evidence="4">DP1</strain>
    </source>
</reference>
<evidence type="ECO:0000256" key="2">
    <source>
        <dbReference type="SAM" id="MobiDB-lite"/>
    </source>
</evidence>
<evidence type="ECO:0000256" key="1">
    <source>
        <dbReference type="RuleBase" id="RU000383"/>
    </source>
</evidence>
<name>A0AAD1U5Z5_EUPCR</name>
<dbReference type="AlphaFoldDB" id="A0AAD1U5Z5"/>
<dbReference type="InterPro" id="IPR036915">
    <property type="entry name" value="Cyclin-like_sf"/>
</dbReference>
<accession>A0AAD1U5Z5</accession>
<evidence type="ECO:0000313" key="5">
    <source>
        <dbReference type="Proteomes" id="UP001295684"/>
    </source>
</evidence>
<protein>
    <recommendedName>
        <fullName evidence="3">Cyclin-like domain-containing protein</fullName>
    </recommendedName>
</protein>
<dbReference type="Pfam" id="PF00134">
    <property type="entry name" value="Cyclin_N"/>
    <property type="match status" value="1"/>
</dbReference>
<keyword evidence="5" id="KW-1185">Reference proteome</keyword>
<evidence type="ECO:0000259" key="3">
    <source>
        <dbReference type="SMART" id="SM00385"/>
    </source>
</evidence>
<dbReference type="FunFam" id="1.10.472.10:FF:000057">
    <property type="entry name" value="Cyclin N-terminal domain containing 2"/>
    <property type="match status" value="1"/>
</dbReference>
<dbReference type="InterPro" id="IPR006671">
    <property type="entry name" value="Cyclin_N"/>
</dbReference>
<comment type="similarity">
    <text evidence="1">Belongs to the cyclin family.</text>
</comment>
<gene>
    <name evidence="4" type="ORF">ECRASSUSDP1_LOCUS1227</name>
</gene>
<comment type="caution">
    <text evidence="4">The sequence shown here is derived from an EMBL/GenBank/DDBJ whole genome shotgun (WGS) entry which is preliminary data.</text>
</comment>
<feature type="region of interest" description="Disordered" evidence="2">
    <location>
        <begin position="67"/>
        <end position="91"/>
    </location>
</feature>
<sequence>MENEDCDIFNIVSQWCTSLPGKQRKDSGLTCAQADDEDSFESLSWEESANKFEGSQETKTILTLQRETSQKKFSRKKKNTSDLKSRNQLFQPHSFRARDGGEISVGSELKRSLNIKDRDEEFQIEIMKKISRPEICRASSLPEAVNNISIRLNEHNGHKDNQRSLCLCPNLQHFSSRNKQNFTVLDVELSDSTNDFLKCDEVLDDFDGNIRDSEEKHKKTCLKLPLSLLKFKSKSKKKELIDRVDPYYLNSNHPKLRPRMLTLVLHWLQECCEVFHLKRETYYLASYYFHAYLSKTQKCEPTDLQLIATSCLLIAFKIEETGVLKCKELVKANNDELSKDDIVRMEKQITRTLSWRLYPTTLNNILIETLTCWDEFVNDNLQMFIDLNLFPNSTSSEDSDFKRFIADKVLFNVFSIVEYNFCFQDPKYAEKVLCNHPTYQSYRNITSILDVLSLQISTLSYNPKFLILSLLYCTAGLRMSIFKNSGLMLGSSNLEGRNLLDAKLQPESQNPQPGLEINGLCNLLKESSKRSYCKDRKFLMKSQNFTNIFSKFLEQNFSCQTSSLLPSLEHVSKFFPTTDPHCQIPNLINLTEENLKFQMLNPLRFSDIINTFTTPDLPPLVSNP</sequence>
<organism evidence="4 5">
    <name type="scientific">Euplotes crassus</name>
    <dbReference type="NCBI Taxonomy" id="5936"/>
    <lineage>
        <taxon>Eukaryota</taxon>
        <taxon>Sar</taxon>
        <taxon>Alveolata</taxon>
        <taxon>Ciliophora</taxon>
        <taxon>Intramacronucleata</taxon>
        <taxon>Spirotrichea</taxon>
        <taxon>Hypotrichia</taxon>
        <taxon>Euplotida</taxon>
        <taxon>Euplotidae</taxon>
        <taxon>Moneuplotes</taxon>
    </lineage>
</organism>
<dbReference type="SUPFAM" id="SSF47954">
    <property type="entry name" value="Cyclin-like"/>
    <property type="match status" value="1"/>
</dbReference>
<proteinExistence type="inferred from homology"/>
<dbReference type="SMART" id="SM00385">
    <property type="entry name" value="CYCLIN"/>
    <property type="match status" value="1"/>
</dbReference>
<dbReference type="Proteomes" id="UP001295684">
    <property type="component" value="Unassembled WGS sequence"/>
</dbReference>
<evidence type="ECO:0000313" key="4">
    <source>
        <dbReference type="EMBL" id="CAI2359933.1"/>
    </source>
</evidence>
<dbReference type="EMBL" id="CAMPGE010001162">
    <property type="protein sequence ID" value="CAI2359933.1"/>
    <property type="molecule type" value="Genomic_DNA"/>
</dbReference>